<dbReference type="GO" id="GO:0016020">
    <property type="term" value="C:membrane"/>
    <property type="evidence" value="ECO:0007669"/>
    <property type="project" value="InterPro"/>
</dbReference>
<dbReference type="InterPro" id="IPR004090">
    <property type="entry name" value="Chemotax_Me-accpt_rcpt"/>
</dbReference>
<dbReference type="Proteomes" id="UP000244173">
    <property type="component" value="Chromosome"/>
</dbReference>
<dbReference type="SUPFAM" id="SSF58104">
    <property type="entry name" value="Methyl-accepting chemotaxis protein (MCP) signaling domain"/>
    <property type="match status" value="1"/>
</dbReference>
<dbReference type="PROSITE" id="PS50111">
    <property type="entry name" value="CHEMOTAXIS_TRANSDUC_2"/>
    <property type="match status" value="1"/>
</dbReference>
<evidence type="ECO:0000256" key="1">
    <source>
        <dbReference type="ARBA" id="ARBA00023224"/>
    </source>
</evidence>
<sequence length="609" mass="67459">MDGFLQAYRFVEKTFWNSLSRKLGSLFLISVLQLGFVLLVWHTSDGIRTALTQDAQLSVATRADVQSLLDQALYGAVALWVMSFAFIGFMFWYLRFLIVRPIRMIIDIFNDIGEGVGDLSRTIPAMTYDEIRDLSEAYNRFLKKIREIISQVRLMSVRIAMESARSLKNVNESLGSAEKQETLATQVGSASEQNTSGINEVSGETLRIADTTAANLNLARETRVELDEVARRIGAVSERIAHFNVTVSELNQRSTSIKEILNLIKEIAEQTNLLALNAAIEAARAGESGRGFAVVADEVRKLAERVRGATDEISGNIETMVGLVVTTQQETLEITADTQFATEVVDRASHHFVTMVDDFEHTSASLADIASTMHTFAGNNSQVNANVCEIRELSSGVRDKLTHSAAVSRDLSSATEQVQELVSRFVIGEGEFDRTLQLSRQQRDALEARLNEWQAQGLNLFDRHYQPIAGTNPQKFHTSYDARVERELQVVYDALTAEVAGGRFALLVDENGYAPTHISRNSQPLTGDPAVDLQASRDKRMFNDPTGLRSARNRQPFLLQTYMRDTGEILSELALPVTVGGRPWGALRVGFDAQSLLDQSAAEMKTAKA</sequence>
<dbReference type="PANTHER" id="PTHR32089">
    <property type="entry name" value="METHYL-ACCEPTING CHEMOTAXIS PROTEIN MCPB"/>
    <property type="match status" value="1"/>
</dbReference>
<organism evidence="7 8">
    <name type="scientific">Microvirgula aerodenitrificans</name>
    <dbReference type="NCBI Taxonomy" id="57480"/>
    <lineage>
        <taxon>Bacteria</taxon>
        <taxon>Pseudomonadati</taxon>
        <taxon>Pseudomonadota</taxon>
        <taxon>Betaproteobacteria</taxon>
        <taxon>Neisseriales</taxon>
        <taxon>Aquaspirillaceae</taxon>
        <taxon>Microvirgula</taxon>
    </lineage>
</organism>
<dbReference type="GO" id="GO:0007165">
    <property type="term" value="P:signal transduction"/>
    <property type="evidence" value="ECO:0007669"/>
    <property type="project" value="UniProtKB-KW"/>
</dbReference>
<dbReference type="GO" id="GO:0004888">
    <property type="term" value="F:transmembrane signaling receptor activity"/>
    <property type="evidence" value="ECO:0007669"/>
    <property type="project" value="InterPro"/>
</dbReference>
<evidence type="ECO:0000313" key="8">
    <source>
        <dbReference type="Proteomes" id="UP000244173"/>
    </source>
</evidence>
<reference evidence="7 8" key="1">
    <citation type="submission" date="2018-04" db="EMBL/GenBank/DDBJ databases">
        <title>Denitrifier Microvirgula.</title>
        <authorList>
            <person name="Anderson E."/>
            <person name="Jang J."/>
            <person name="Ishii S."/>
        </authorList>
    </citation>
    <scope>NUCLEOTIDE SEQUENCE [LARGE SCALE GENOMIC DNA]</scope>
    <source>
        <strain evidence="7 8">BE2.4</strain>
    </source>
</reference>
<name>A0A2S0PCE3_9NEIS</name>
<dbReference type="GO" id="GO:0006935">
    <property type="term" value="P:chemotaxis"/>
    <property type="evidence" value="ECO:0007669"/>
    <property type="project" value="InterPro"/>
</dbReference>
<keyword evidence="8" id="KW-1185">Reference proteome</keyword>
<feature type="domain" description="Methyl-accepting transducer" evidence="5">
    <location>
        <begin position="155"/>
        <end position="391"/>
    </location>
</feature>
<keyword evidence="1 3" id="KW-0807">Transducer</keyword>
<dbReference type="OrthoDB" id="2489132at2"/>
<comment type="similarity">
    <text evidence="2">Belongs to the methyl-accepting chemotaxis (MCP) protein family.</text>
</comment>
<dbReference type="Pfam" id="PF00672">
    <property type="entry name" value="HAMP"/>
    <property type="match status" value="1"/>
</dbReference>
<feature type="domain" description="HAMP" evidence="6">
    <location>
        <begin position="96"/>
        <end position="150"/>
    </location>
</feature>
<dbReference type="CDD" id="cd06225">
    <property type="entry name" value="HAMP"/>
    <property type="match status" value="1"/>
</dbReference>
<evidence type="ECO:0000256" key="2">
    <source>
        <dbReference type="ARBA" id="ARBA00029447"/>
    </source>
</evidence>
<protein>
    <submittedName>
        <fullName evidence="7">Methyl-accepting chemotaxis protein</fullName>
    </submittedName>
</protein>
<dbReference type="SMART" id="SM00283">
    <property type="entry name" value="MA"/>
    <property type="match status" value="1"/>
</dbReference>
<dbReference type="Gene3D" id="1.10.287.950">
    <property type="entry name" value="Methyl-accepting chemotaxis protein"/>
    <property type="match status" value="1"/>
</dbReference>
<dbReference type="PROSITE" id="PS50885">
    <property type="entry name" value="HAMP"/>
    <property type="match status" value="1"/>
</dbReference>
<dbReference type="InterPro" id="IPR004089">
    <property type="entry name" value="MCPsignal_dom"/>
</dbReference>
<dbReference type="KEGG" id="maer:DAI18_13825"/>
<accession>A0A2S0PCE3</accession>
<feature type="transmembrane region" description="Helical" evidence="4">
    <location>
        <begin position="23"/>
        <end position="41"/>
    </location>
</feature>
<dbReference type="EMBL" id="CP028519">
    <property type="protein sequence ID" value="AVY95002.1"/>
    <property type="molecule type" value="Genomic_DNA"/>
</dbReference>
<dbReference type="Pfam" id="PF00015">
    <property type="entry name" value="MCPsignal"/>
    <property type="match status" value="1"/>
</dbReference>
<evidence type="ECO:0000256" key="4">
    <source>
        <dbReference type="SAM" id="Phobius"/>
    </source>
</evidence>
<evidence type="ECO:0000256" key="3">
    <source>
        <dbReference type="PROSITE-ProRule" id="PRU00284"/>
    </source>
</evidence>
<keyword evidence="4" id="KW-0472">Membrane</keyword>
<dbReference type="STRING" id="1122240.GCA_000620105_01524"/>
<evidence type="ECO:0000259" key="6">
    <source>
        <dbReference type="PROSITE" id="PS50885"/>
    </source>
</evidence>
<gene>
    <name evidence="7" type="ORF">DAI18_13825</name>
</gene>
<dbReference type="InterPro" id="IPR003660">
    <property type="entry name" value="HAMP_dom"/>
</dbReference>
<keyword evidence="4" id="KW-0812">Transmembrane</keyword>
<dbReference type="PANTHER" id="PTHR32089:SF112">
    <property type="entry name" value="LYSOZYME-LIKE PROTEIN-RELATED"/>
    <property type="match status" value="1"/>
</dbReference>
<dbReference type="AlphaFoldDB" id="A0A2S0PCE3"/>
<keyword evidence="4" id="KW-1133">Transmembrane helix</keyword>
<evidence type="ECO:0000259" key="5">
    <source>
        <dbReference type="PROSITE" id="PS50111"/>
    </source>
</evidence>
<dbReference type="PRINTS" id="PR00260">
    <property type="entry name" value="CHEMTRNSDUCR"/>
</dbReference>
<dbReference type="RefSeq" id="WP_028498858.1">
    <property type="nucleotide sequence ID" value="NZ_CP028519.1"/>
</dbReference>
<dbReference type="SMART" id="SM00304">
    <property type="entry name" value="HAMP"/>
    <property type="match status" value="2"/>
</dbReference>
<proteinExistence type="inferred from homology"/>
<evidence type="ECO:0000313" key="7">
    <source>
        <dbReference type="EMBL" id="AVY95002.1"/>
    </source>
</evidence>
<feature type="transmembrane region" description="Helical" evidence="4">
    <location>
        <begin position="72"/>
        <end position="94"/>
    </location>
</feature>